<dbReference type="RefSeq" id="WP_142601237.1">
    <property type="nucleotide sequence ID" value="NZ_FXSZ01000001.1"/>
</dbReference>
<organism evidence="1 2">
    <name type="scientific">Solitalea koreensis</name>
    <dbReference type="NCBI Taxonomy" id="543615"/>
    <lineage>
        <taxon>Bacteria</taxon>
        <taxon>Pseudomonadati</taxon>
        <taxon>Bacteroidota</taxon>
        <taxon>Sphingobacteriia</taxon>
        <taxon>Sphingobacteriales</taxon>
        <taxon>Sphingobacteriaceae</taxon>
        <taxon>Solitalea</taxon>
    </lineage>
</organism>
<protein>
    <submittedName>
        <fullName evidence="1">Uncharacterized protein</fullName>
    </submittedName>
</protein>
<dbReference type="OrthoDB" id="964950at2"/>
<proteinExistence type="predicted"/>
<evidence type="ECO:0000313" key="2">
    <source>
        <dbReference type="Proteomes" id="UP000315971"/>
    </source>
</evidence>
<dbReference type="Proteomes" id="UP000315971">
    <property type="component" value="Unassembled WGS sequence"/>
</dbReference>
<sequence>MKILRVKILDDSAVKLLKTMADMNLIAIDEKSDNGFLKVLSHLQHKKESSLLGEASKDVN</sequence>
<name>A0A521AZN1_9SPHI</name>
<dbReference type="EMBL" id="FXSZ01000001">
    <property type="protein sequence ID" value="SMO40221.1"/>
    <property type="molecule type" value="Genomic_DNA"/>
</dbReference>
<evidence type="ECO:0000313" key="1">
    <source>
        <dbReference type="EMBL" id="SMO40221.1"/>
    </source>
</evidence>
<keyword evidence="2" id="KW-1185">Reference proteome</keyword>
<gene>
    <name evidence="1" type="ORF">SAMN06265350_101550</name>
</gene>
<accession>A0A521AZN1</accession>
<reference evidence="1 2" key="1">
    <citation type="submission" date="2017-05" db="EMBL/GenBank/DDBJ databases">
        <authorList>
            <person name="Varghese N."/>
            <person name="Submissions S."/>
        </authorList>
    </citation>
    <scope>NUCLEOTIDE SEQUENCE [LARGE SCALE GENOMIC DNA]</scope>
    <source>
        <strain evidence="1 2">DSM 21342</strain>
    </source>
</reference>
<dbReference type="AlphaFoldDB" id="A0A521AZN1"/>